<name>A0A9X0R9H2_VIBME</name>
<gene>
    <name evidence="11" type="ORF">H8Q88_07135</name>
</gene>
<evidence type="ECO:0000313" key="11">
    <source>
        <dbReference type="EMBL" id="MBC5850735.1"/>
    </source>
</evidence>
<evidence type="ECO:0000259" key="9">
    <source>
        <dbReference type="Pfam" id="PF00884"/>
    </source>
</evidence>
<evidence type="ECO:0000256" key="7">
    <source>
        <dbReference type="ARBA" id="ARBA00023136"/>
    </source>
</evidence>
<dbReference type="SUPFAM" id="SSF53649">
    <property type="entry name" value="Alkaline phosphatase-like"/>
    <property type="match status" value="1"/>
</dbReference>
<dbReference type="PANTHER" id="PTHR30443">
    <property type="entry name" value="INNER MEMBRANE PROTEIN"/>
    <property type="match status" value="1"/>
</dbReference>
<dbReference type="GO" id="GO:0009244">
    <property type="term" value="P:lipopolysaccharide core region biosynthetic process"/>
    <property type="evidence" value="ECO:0007669"/>
    <property type="project" value="TreeGrafter"/>
</dbReference>
<proteinExistence type="predicted"/>
<dbReference type="CDD" id="cd16017">
    <property type="entry name" value="LptA"/>
    <property type="match status" value="1"/>
</dbReference>
<keyword evidence="6 8" id="KW-1133">Transmembrane helix</keyword>
<dbReference type="PANTHER" id="PTHR30443:SF0">
    <property type="entry name" value="PHOSPHOETHANOLAMINE TRANSFERASE EPTA"/>
    <property type="match status" value="1"/>
</dbReference>
<evidence type="ECO:0000256" key="5">
    <source>
        <dbReference type="ARBA" id="ARBA00022692"/>
    </source>
</evidence>
<feature type="transmembrane region" description="Helical" evidence="8">
    <location>
        <begin position="79"/>
        <end position="95"/>
    </location>
</feature>
<keyword evidence="7 8" id="KW-0472">Membrane</keyword>
<evidence type="ECO:0000256" key="2">
    <source>
        <dbReference type="ARBA" id="ARBA00022475"/>
    </source>
</evidence>
<sequence length="551" mass="62466">MNNIKSLLKKQISYHTFTLFIALYFATIINLPVYKSLFTIINNLESVKIGFIISIPLFFLAVLNFLFQLFSWPWLSKPFFIILLLLSSLVSYAGYNYGTIFDTTMIANIIETDSSEAGSYLSGYSILWTLIIGVIPAIIIAKIRLTLGGSFFNLIIKKLISLLVSLCIISIIAVFYYQDYASVGRNNSYLNKIIIPTHFIYSTVKYLNNNYFITPLSYREIGQDAQQSDQAIKSAETKPTLVVFIMGETARSQNYQLNGYPRKTNAYTDELPIVSFQDVSSCGTATAVSVPCLFSSMTRTNFDRQKADNQDNALDILKRAGISLLWKENDGGDKEVAKNIDIITIDRTQNNELCNGKTCYDMALLENFEQDVENMQGNRLIALHLIGSHGPTYFKRYPDDKAAFMPDCPRADIENCSVEQIVNSYDNTILYTDYVLRQTIDKLKALEKSYHTALIYVSDHGESLGENGVFLHGMPYRLAPEYQTKVPLMVWMSPSFQKIKHINYDCLQQSANKTGTHSHDNIFHSLLGIMDVNTEVYQPELDIFKSCRTSL</sequence>
<evidence type="ECO:0000256" key="8">
    <source>
        <dbReference type="SAM" id="Phobius"/>
    </source>
</evidence>
<dbReference type="Proteomes" id="UP000615796">
    <property type="component" value="Unassembled WGS sequence"/>
</dbReference>
<dbReference type="Pfam" id="PF00884">
    <property type="entry name" value="Sulfatase"/>
    <property type="match status" value="1"/>
</dbReference>
<dbReference type="AlphaFoldDB" id="A0A9X0R9H2"/>
<dbReference type="InterPro" id="IPR058130">
    <property type="entry name" value="PEA_transf_C"/>
</dbReference>
<dbReference type="RefSeq" id="WP_187025731.1">
    <property type="nucleotide sequence ID" value="NZ_JACRUP010000003.1"/>
</dbReference>
<dbReference type="EMBL" id="JACRUP010000003">
    <property type="protein sequence ID" value="MBC5850735.1"/>
    <property type="molecule type" value="Genomic_DNA"/>
</dbReference>
<dbReference type="InterPro" id="IPR012549">
    <property type="entry name" value="EptA-like_N"/>
</dbReference>
<feature type="domain" description="Phosphoethanolamine transferase N-terminal" evidence="10">
    <location>
        <begin position="60"/>
        <end position="211"/>
    </location>
</feature>
<comment type="caution">
    <text evidence="11">The sequence shown here is derived from an EMBL/GenBank/DDBJ whole genome shotgun (WGS) entry which is preliminary data.</text>
</comment>
<keyword evidence="2" id="KW-1003">Cell membrane</keyword>
<feature type="transmembrane region" description="Helical" evidence="8">
    <location>
        <begin position="46"/>
        <end position="67"/>
    </location>
</feature>
<evidence type="ECO:0000256" key="1">
    <source>
        <dbReference type="ARBA" id="ARBA00004429"/>
    </source>
</evidence>
<dbReference type="InterPro" id="IPR040423">
    <property type="entry name" value="PEA_transferase"/>
</dbReference>
<dbReference type="GO" id="GO:0016776">
    <property type="term" value="F:phosphotransferase activity, phosphate group as acceptor"/>
    <property type="evidence" value="ECO:0007669"/>
    <property type="project" value="TreeGrafter"/>
</dbReference>
<dbReference type="InterPro" id="IPR017850">
    <property type="entry name" value="Alkaline_phosphatase_core_sf"/>
</dbReference>
<dbReference type="Pfam" id="PF08019">
    <property type="entry name" value="EptA_B_N"/>
    <property type="match status" value="1"/>
</dbReference>
<dbReference type="Gene3D" id="3.40.720.10">
    <property type="entry name" value="Alkaline Phosphatase, subunit A"/>
    <property type="match status" value="1"/>
</dbReference>
<reference evidence="11" key="1">
    <citation type="submission" date="2020-08" db="EMBL/GenBank/DDBJ databases">
        <title>Genome Sequencing and Pan-Genome Analysis of Migratory bird Vibrio Strains, Inner Mongolia.</title>
        <authorList>
            <person name="Zheng L."/>
        </authorList>
    </citation>
    <scope>NUCLEOTIDE SEQUENCE</scope>
    <source>
        <strain evidence="11">M13F</strain>
    </source>
</reference>
<evidence type="ECO:0000256" key="3">
    <source>
        <dbReference type="ARBA" id="ARBA00022519"/>
    </source>
</evidence>
<dbReference type="NCBIfam" id="NF028537">
    <property type="entry name" value="P_eth_NH2_trans"/>
    <property type="match status" value="1"/>
</dbReference>
<feature type="transmembrane region" description="Helical" evidence="8">
    <location>
        <begin position="126"/>
        <end position="147"/>
    </location>
</feature>
<feature type="transmembrane region" description="Helical" evidence="8">
    <location>
        <begin position="159"/>
        <end position="177"/>
    </location>
</feature>
<keyword evidence="12" id="KW-1185">Reference proteome</keyword>
<organism evidence="11 12">
    <name type="scientific">Vibrio metschnikovii</name>
    <dbReference type="NCBI Taxonomy" id="28172"/>
    <lineage>
        <taxon>Bacteria</taxon>
        <taxon>Pseudomonadati</taxon>
        <taxon>Pseudomonadota</taxon>
        <taxon>Gammaproteobacteria</taxon>
        <taxon>Vibrionales</taxon>
        <taxon>Vibrionaceae</taxon>
        <taxon>Vibrio</taxon>
    </lineage>
</organism>
<comment type="subcellular location">
    <subcellularLocation>
        <location evidence="1">Cell inner membrane</location>
        <topology evidence="1">Multi-pass membrane protein</topology>
    </subcellularLocation>
</comment>
<dbReference type="GO" id="GO:0005886">
    <property type="term" value="C:plasma membrane"/>
    <property type="evidence" value="ECO:0007669"/>
    <property type="project" value="UniProtKB-SubCell"/>
</dbReference>
<keyword evidence="3" id="KW-0997">Cell inner membrane</keyword>
<accession>A0A9X0R9H2</accession>
<evidence type="ECO:0000259" key="10">
    <source>
        <dbReference type="Pfam" id="PF08019"/>
    </source>
</evidence>
<evidence type="ECO:0000256" key="6">
    <source>
        <dbReference type="ARBA" id="ARBA00022989"/>
    </source>
</evidence>
<dbReference type="InterPro" id="IPR000917">
    <property type="entry name" value="Sulfatase_N"/>
</dbReference>
<feature type="transmembrane region" description="Helical" evidence="8">
    <location>
        <begin position="12"/>
        <end position="34"/>
    </location>
</feature>
<keyword evidence="4 11" id="KW-0808">Transferase</keyword>
<protein>
    <submittedName>
        <fullName evidence="11">Phosphoethanolamine--lipid A transferase</fullName>
    </submittedName>
</protein>
<feature type="domain" description="Sulfatase N-terminal" evidence="9">
    <location>
        <begin position="241"/>
        <end position="532"/>
    </location>
</feature>
<evidence type="ECO:0000313" key="12">
    <source>
        <dbReference type="Proteomes" id="UP000615796"/>
    </source>
</evidence>
<evidence type="ECO:0000256" key="4">
    <source>
        <dbReference type="ARBA" id="ARBA00022679"/>
    </source>
</evidence>
<keyword evidence="5 8" id="KW-0812">Transmembrane</keyword>